<organism evidence="2 3">
    <name type="scientific">Cucurbitaria berberidis CBS 394.84</name>
    <dbReference type="NCBI Taxonomy" id="1168544"/>
    <lineage>
        <taxon>Eukaryota</taxon>
        <taxon>Fungi</taxon>
        <taxon>Dikarya</taxon>
        <taxon>Ascomycota</taxon>
        <taxon>Pezizomycotina</taxon>
        <taxon>Dothideomycetes</taxon>
        <taxon>Pleosporomycetidae</taxon>
        <taxon>Pleosporales</taxon>
        <taxon>Pleosporineae</taxon>
        <taxon>Cucurbitariaceae</taxon>
        <taxon>Cucurbitaria</taxon>
    </lineage>
</organism>
<comment type="caution">
    <text evidence="2">The sequence shown here is derived from an EMBL/GenBank/DDBJ whole genome shotgun (WGS) entry which is preliminary data.</text>
</comment>
<dbReference type="RefSeq" id="XP_040784391.1">
    <property type="nucleotide sequence ID" value="XM_040938040.1"/>
</dbReference>
<feature type="compositionally biased region" description="Polar residues" evidence="1">
    <location>
        <begin position="78"/>
        <end position="100"/>
    </location>
</feature>
<feature type="region of interest" description="Disordered" evidence="1">
    <location>
        <begin position="1"/>
        <end position="123"/>
    </location>
</feature>
<feature type="compositionally biased region" description="Basic residues" evidence="1">
    <location>
        <begin position="1"/>
        <end position="11"/>
    </location>
</feature>
<feature type="compositionally biased region" description="Low complexity" evidence="1">
    <location>
        <begin position="42"/>
        <end position="51"/>
    </location>
</feature>
<evidence type="ECO:0000313" key="2">
    <source>
        <dbReference type="EMBL" id="KAF1841828.1"/>
    </source>
</evidence>
<dbReference type="EMBL" id="ML976618">
    <property type="protein sequence ID" value="KAF1841828.1"/>
    <property type="molecule type" value="Genomic_DNA"/>
</dbReference>
<dbReference type="Proteomes" id="UP000800039">
    <property type="component" value="Unassembled WGS sequence"/>
</dbReference>
<evidence type="ECO:0000256" key="1">
    <source>
        <dbReference type="SAM" id="MobiDB-lite"/>
    </source>
</evidence>
<dbReference type="OrthoDB" id="10642583at2759"/>
<proteinExistence type="predicted"/>
<evidence type="ECO:0000313" key="3">
    <source>
        <dbReference type="Proteomes" id="UP000800039"/>
    </source>
</evidence>
<dbReference type="AlphaFoldDB" id="A0A9P4G9U9"/>
<protein>
    <submittedName>
        <fullName evidence="2">Uncharacterized protein</fullName>
    </submittedName>
</protein>
<reference evidence="2" key="1">
    <citation type="submission" date="2020-01" db="EMBL/GenBank/DDBJ databases">
        <authorList>
            <consortium name="DOE Joint Genome Institute"/>
            <person name="Haridas S."/>
            <person name="Albert R."/>
            <person name="Binder M."/>
            <person name="Bloem J."/>
            <person name="Labutti K."/>
            <person name="Salamov A."/>
            <person name="Andreopoulos B."/>
            <person name="Baker S.E."/>
            <person name="Barry K."/>
            <person name="Bills G."/>
            <person name="Bluhm B.H."/>
            <person name="Cannon C."/>
            <person name="Castanera R."/>
            <person name="Culley D.E."/>
            <person name="Daum C."/>
            <person name="Ezra D."/>
            <person name="Gonzalez J.B."/>
            <person name="Henrissat B."/>
            <person name="Kuo A."/>
            <person name="Liang C."/>
            <person name="Lipzen A."/>
            <person name="Lutzoni F."/>
            <person name="Magnuson J."/>
            <person name="Mondo S."/>
            <person name="Nolan M."/>
            <person name="Ohm R."/>
            <person name="Pangilinan J."/>
            <person name="Park H.-J."/>
            <person name="Ramirez L."/>
            <person name="Alfaro M."/>
            <person name="Sun H."/>
            <person name="Tritt A."/>
            <person name="Yoshinaga Y."/>
            <person name="Zwiers L.-H."/>
            <person name="Turgeon B.G."/>
            <person name="Goodwin S.B."/>
            <person name="Spatafora J.W."/>
            <person name="Crous P.W."/>
            <person name="Grigoriev I.V."/>
        </authorList>
    </citation>
    <scope>NUCLEOTIDE SEQUENCE</scope>
    <source>
        <strain evidence="2">CBS 394.84</strain>
    </source>
</reference>
<gene>
    <name evidence="2" type="ORF">K460DRAFT_419823</name>
</gene>
<accession>A0A9P4G9U9</accession>
<keyword evidence="3" id="KW-1185">Reference proteome</keyword>
<sequence>MARRKGNKRKKQADSAVAQSSTDVQPTHPTRPQPPRSTDRQPSTSPEPSSSQLAEERKKVDSVVAPKLLDAEHAQPTGLPTQSFTNPQPATKTGPSSSRPTKGKGRAETPSEPSVDWELPPWPSEEFGAPLTTKVFLEGLRELCACSQNHIRASAWMQPGASYWFGIIKILYQQMETVASRELAAMNAEELELEKGEMRGSKAKNNPAWDFLEILRSQTGPDRTNQWVRIGDMWERVNNKLNKVNNTY</sequence>
<name>A0A9P4G9U9_9PLEO</name>
<dbReference type="GeneID" id="63855290"/>